<evidence type="ECO:0000313" key="3">
    <source>
        <dbReference type="Proteomes" id="UP000245674"/>
    </source>
</evidence>
<gene>
    <name evidence="2" type="ORF">B0H03_1283</name>
</gene>
<dbReference type="Proteomes" id="UP000245674">
    <property type="component" value="Unassembled WGS sequence"/>
</dbReference>
<evidence type="ECO:0000313" key="2">
    <source>
        <dbReference type="EMBL" id="PWJ59782.1"/>
    </source>
</evidence>
<comment type="caution">
    <text evidence="2">The sequence shown here is derived from an EMBL/GenBank/DDBJ whole genome shotgun (WGS) entry which is preliminary data.</text>
</comment>
<sequence length="46" mass="4918">MTDQTPSPVEDPADQTDKPSQAEGEDERDTPHEVLPAEGKPSQAEG</sequence>
<name>A0ABX5L955_9MICO</name>
<accession>A0ABX5L955</accession>
<evidence type="ECO:0008006" key="4">
    <source>
        <dbReference type="Google" id="ProtNLM"/>
    </source>
</evidence>
<feature type="region of interest" description="Disordered" evidence="1">
    <location>
        <begin position="1"/>
        <end position="46"/>
    </location>
</feature>
<proteinExistence type="predicted"/>
<dbReference type="EMBL" id="QGDV01000028">
    <property type="protein sequence ID" value="PWJ59782.1"/>
    <property type="molecule type" value="Genomic_DNA"/>
</dbReference>
<dbReference type="RefSeq" id="WP_160487414.1">
    <property type="nucleotide sequence ID" value="NZ_QGDV01000028.1"/>
</dbReference>
<reference evidence="2 3" key="1">
    <citation type="submission" date="2018-03" db="EMBL/GenBank/DDBJ databases">
        <title>Genomic Encyclopedia of Type Strains, Phase III (KMG-III): the genomes of soil and plant-associated and newly described type strains.</title>
        <authorList>
            <person name="Whitman W."/>
        </authorList>
    </citation>
    <scope>NUCLEOTIDE SEQUENCE [LARGE SCALE GENOMIC DNA]</scope>
    <source>
        <strain evidence="2 3">VKM Ac-1602</strain>
    </source>
</reference>
<protein>
    <recommendedName>
        <fullName evidence="4">Nucleotide exchange factor GrpE</fullName>
    </recommendedName>
</protein>
<keyword evidence="3" id="KW-1185">Reference proteome</keyword>
<organism evidence="2 3">
    <name type="scientific">Rathayibacter iranicus NCPPB 2253 = VKM Ac-1602</name>
    <dbReference type="NCBI Taxonomy" id="1328868"/>
    <lineage>
        <taxon>Bacteria</taxon>
        <taxon>Bacillati</taxon>
        <taxon>Actinomycetota</taxon>
        <taxon>Actinomycetes</taxon>
        <taxon>Micrococcales</taxon>
        <taxon>Microbacteriaceae</taxon>
        <taxon>Rathayibacter</taxon>
    </lineage>
</organism>
<evidence type="ECO:0000256" key="1">
    <source>
        <dbReference type="SAM" id="MobiDB-lite"/>
    </source>
</evidence>